<dbReference type="PANTHER" id="PTHR43757:SF2">
    <property type="entry name" value="AMINOMETHYLTRANSFERASE, MITOCHONDRIAL"/>
    <property type="match status" value="1"/>
</dbReference>
<evidence type="ECO:0000256" key="7">
    <source>
        <dbReference type="HAMAP-Rule" id="MF_00259"/>
    </source>
</evidence>
<feature type="domain" description="Aminomethyltransferase C-terminal" evidence="10">
    <location>
        <begin position="275"/>
        <end position="348"/>
    </location>
</feature>
<dbReference type="Pfam" id="PF08669">
    <property type="entry name" value="GCV_T_C"/>
    <property type="match status" value="1"/>
</dbReference>
<evidence type="ECO:0000313" key="11">
    <source>
        <dbReference type="EMBL" id="GEM49677.1"/>
    </source>
</evidence>
<dbReference type="Gene3D" id="3.30.1360.120">
    <property type="entry name" value="Probable tRNA modification gtpase trme, domain 1"/>
    <property type="match status" value="1"/>
</dbReference>
<comment type="catalytic activity">
    <reaction evidence="6 7">
        <text>N(6)-[(R)-S(8)-aminomethyldihydrolipoyl]-L-lysyl-[protein] + (6S)-5,6,7,8-tetrahydrofolate = N(6)-[(R)-dihydrolipoyl]-L-lysyl-[protein] + (6R)-5,10-methylene-5,6,7,8-tetrahydrofolate + NH4(+)</text>
        <dbReference type="Rhea" id="RHEA:16945"/>
        <dbReference type="Rhea" id="RHEA-COMP:10475"/>
        <dbReference type="Rhea" id="RHEA-COMP:10492"/>
        <dbReference type="ChEBI" id="CHEBI:15636"/>
        <dbReference type="ChEBI" id="CHEBI:28938"/>
        <dbReference type="ChEBI" id="CHEBI:57453"/>
        <dbReference type="ChEBI" id="CHEBI:83100"/>
        <dbReference type="ChEBI" id="CHEBI:83143"/>
        <dbReference type="EC" id="2.1.2.10"/>
    </reaction>
</comment>
<comment type="function">
    <text evidence="7">The glycine cleavage system catalyzes the degradation of glycine.</text>
</comment>
<dbReference type="GO" id="GO:0004047">
    <property type="term" value="F:aminomethyltransferase activity"/>
    <property type="evidence" value="ECO:0007669"/>
    <property type="project" value="UniProtKB-UniRule"/>
</dbReference>
<dbReference type="FunFam" id="2.40.30.110:FF:000003">
    <property type="entry name" value="Aminomethyltransferase"/>
    <property type="match status" value="1"/>
</dbReference>
<dbReference type="PIRSF" id="PIRSF006487">
    <property type="entry name" value="GcvT"/>
    <property type="match status" value="1"/>
</dbReference>
<dbReference type="SUPFAM" id="SSF103025">
    <property type="entry name" value="Folate-binding domain"/>
    <property type="match status" value="1"/>
</dbReference>
<dbReference type="AlphaFoldDB" id="A0A511NAS5"/>
<dbReference type="FunFam" id="3.30.70.1400:FF:000001">
    <property type="entry name" value="Aminomethyltransferase"/>
    <property type="match status" value="1"/>
</dbReference>
<dbReference type="NCBIfam" id="NF001567">
    <property type="entry name" value="PRK00389.1"/>
    <property type="match status" value="1"/>
</dbReference>
<evidence type="ECO:0000256" key="6">
    <source>
        <dbReference type="ARBA" id="ARBA00047665"/>
    </source>
</evidence>
<dbReference type="Pfam" id="PF01571">
    <property type="entry name" value="GCV_T"/>
    <property type="match status" value="1"/>
</dbReference>
<evidence type="ECO:0000313" key="12">
    <source>
        <dbReference type="Proteomes" id="UP000321306"/>
    </source>
</evidence>
<dbReference type="NCBIfam" id="TIGR00528">
    <property type="entry name" value="gcvT"/>
    <property type="match status" value="1"/>
</dbReference>
<sequence length="351" mass="38510">MDEQLKRTPLYQSHLALKARMVPFGGWDMPVQYAGVMQEHQAVRESVGMFDVSHMGEFRFKGSGALAFLQSITPNDVSKLKPGRAQYNMLPGSEGGLIDDIYIYCIAPEEYLMVVNASNIDKDFRHIQSLLSGDVEFSNESDQWGLIAVQGPKAEETLQPHIDVDLSKKKKNSVFFAELMGFNVMLARTGYTGEDGFEVFVKAELAADLWDKLVALGITPCGLGARDTLRLEAGFPLYGHEFNDTLTPLATHYGWVIKDKEFHGKEALTGQPVTRKLVGLTLEKVPAREGYPVKSGGELVGVVTSGTLSPTLKKPIAMAYVDVAALGQDLTVEVRGKEAPAQVVELPFLSK</sequence>
<dbReference type="OrthoDB" id="9774591at2"/>
<dbReference type="Gene3D" id="2.40.30.110">
    <property type="entry name" value="Aminomethyltransferase beta-barrel domains"/>
    <property type="match status" value="1"/>
</dbReference>
<proteinExistence type="inferred from homology"/>
<evidence type="ECO:0000256" key="2">
    <source>
        <dbReference type="ARBA" id="ARBA00012616"/>
    </source>
</evidence>
<evidence type="ECO:0000259" key="10">
    <source>
        <dbReference type="Pfam" id="PF08669"/>
    </source>
</evidence>
<dbReference type="PANTHER" id="PTHR43757">
    <property type="entry name" value="AMINOMETHYLTRANSFERASE"/>
    <property type="match status" value="1"/>
</dbReference>
<evidence type="ECO:0000259" key="9">
    <source>
        <dbReference type="Pfam" id="PF01571"/>
    </source>
</evidence>
<dbReference type="RefSeq" id="WP_146890661.1">
    <property type="nucleotide sequence ID" value="NZ_BJXB01000040.1"/>
</dbReference>
<dbReference type="Proteomes" id="UP000321306">
    <property type="component" value="Unassembled WGS sequence"/>
</dbReference>
<reference evidence="11 12" key="1">
    <citation type="submission" date="2019-07" db="EMBL/GenBank/DDBJ databases">
        <title>Whole genome shotgun sequence of Deinococcus cellulosilyticus NBRC 106333.</title>
        <authorList>
            <person name="Hosoyama A."/>
            <person name="Uohara A."/>
            <person name="Ohji S."/>
            <person name="Ichikawa N."/>
        </authorList>
    </citation>
    <scope>NUCLEOTIDE SEQUENCE [LARGE SCALE GENOMIC DNA]</scope>
    <source>
        <strain evidence="11 12">NBRC 106333</strain>
    </source>
</reference>
<accession>A0A511NAS5</accession>
<evidence type="ECO:0000256" key="4">
    <source>
        <dbReference type="ARBA" id="ARBA00022679"/>
    </source>
</evidence>
<evidence type="ECO:0000256" key="1">
    <source>
        <dbReference type="ARBA" id="ARBA00008609"/>
    </source>
</evidence>
<evidence type="ECO:0000256" key="3">
    <source>
        <dbReference type="ARBA" id="ARBA00022576"/>
    </source>
</evidence>
<keyword evidence="4 7" id="KW-0808">Transferase</keyword>
<dbReference type="SUPFAM" id="SSF101790">
    <property type="entry name" value="Aminomethyltransferase beta-barrel domain"/>
    <property type="match status" value="1"/>
</dbReference>
<dbReference type="Gene3D" id="3.30.70.1400">
    <property type="entry name" value="Aminomethyltransferase beta-barrel domains"/>
    <property type="match status" value="1"/>
</dbReference>
<dbReference type="InterPro" id="IPR006223">
    <property type="entry name" value="GcvT"/>
</dbReference>
<evidence type="ECO:0000256" key="5">
    <source>
        <dbReference type="ARBA" id="ARBA00031395"/>
    </source>
</evidence>
<protein>
    <recommendedName>
        <fullName evidence="2 7">Aminomethyltransferase</fullName>
        <ecNumber evidence="2 7">2.1.2.10</ecNumber>
    </recommendedName>
    <alternativeName>
        <fullName evidence="5 7">Glycine cleavage system T protein</fullName>
    </alternativeName>
</protein>
<dbReference type="InterPro" id="IPR022903">
    <property type="entry name" value="GcvT_bac"/>
</dbReference>
<comment type="caution">
    <text evidence="11">The sequence shown here is derived from an EMBL/GenBank/DDBJ whole genome shotgun (WGS) entry which is preliminary data.</text>
</comment>
<dbReference type="GO" id="GO:0005829">
    <property type="term" value="C:cytosol"/>
    <property type="evidence" value="ECO:0007669"/>
    <property type="project" value="TreeGrafter"/>
</dbReference>
<evidence type="ECO:0000256" key="8">
    <source>
        <dbReference type="PIRSR" id="PIRSR006487-1"/>
    </source>
</evidence>
<feature type="binding site" evidence="8">
    <location>
        <position position="198"/>
    </location>
    <ligand>
        <name>substrate</name>
    </ligand>
</feature>
<dbReference type="Gene3D" id="4.10.1250.10">
    <property type="entry name" value="Aminomethyltransferase fragment"/>
    <property type="match status" value="1"/>
</dbReference>
<dbReference type="GO" id="GO:0019464">
    <property type="term" value="P:glycine decarboxylation via glycine cleavage system"/>
    <property type="evidence" value="ECO:0007669"/>
    <property type="project" value="UniProtKB-UniRule"/>
</dbReference>
<dbReference type="GO" id="GO:0005960">
    <property type="term" value="C:glycine cleavage complex"/>
    <property type="evidence" value="ECO:0007669"/>
    <property type="project" value="InterPro"/>
</dbReference>
<organism evidence="11 12">
    <name type="scientific">Deinococcus cellulosilyticus (strain DSM 18568 / NBRC 106333 / KACC 11606 / 5516J-15)</name>
    <dbReference type="NCBI Taxonomy" id="1223518"/>
    <lineage>
        <taxon>Bacteria</taxon>
        <taxon>Thermotogati</taxon>
        <taxon>Deinococcota</taxon>
        <taxon>Deinococci</taxon>
        <taxon>Deinococcales</taxon>
        <taxon>Deinococcaceae</taxon>
        <taxon>Deinococcus</taxon>
    </lineage>
</organism>
<dbReference type="InterPro" id="IPR006222">
    <property type="entry name" value="GCVT_N"/>
</dbReference>
<gene>
    <name evidence="7" type="primary">gcvT</name>
    <name evidence="11" type="ORF">DC3_53120</name>
</gene>
<keyword evidence="3 7" id="KW-0032">Aminotransferase</keyword>
<dbReference type="InterPro" id="IPR028896">
    <property type="entry name" value="GcvT/YgfZ/DmdA"/>
</dbReference>
<dbReference type="InterPro" id="IPR027266">
    <property type="entry name" value="TrmE/GcvT-like"/>
</dbReference>
<dbReference type="HAMAP" id="MF_00259">
    <property type="entry name" value="GcvT"/>
    <property type="match status" value="1"/>
</dbReference>
<dbReference type="EC" id="2.1.2.10" evidence="2 7"/>
<name>A0A511NAS5_DEIC1</name>
<feature type="domain" description="GCVT N-terminal" evidence="9">
    <location>
        <begin position="10"/>
        <end position="258"/>
    </location>
</feature>
<keyword evidence="12" id="KW-1185">Reference proteome</keyword>
<dbReference type="InterPro" id="IPR029043">
    <property type="entry name" value="GcvT/YgfZ_C"/>
</dbReference>
<dbReference type="InterPro" id="IPR013977">
    <property type="entry name" value="GcvT_C"/>
</dbReference>
<dbReference type="GO" id="GO:0008483">
    <property type="term" value="F:transaminase activity"/>
    <property type="evidence" value="ECO:0007669"/>
    <property type="project" value="UniProtKB-KW"/>
</dbReference>
<dbReference type="EMBL" id="BJXB01000040">
    <property type="protein sequence ID" value="GEM49677.1"/>
    <property type="molecule type" value="Genomic_DNA"/>
</dbReference>
<comment type="similarity">
    <text evidence="1 7">Belongs to the GcvT family.</text>
</comment>
<comment type="subunit">
    <text evidence="7">The glycine cleavage system is composed of four proteins: P, T, L and H.</text>
</comment>